<feature type="coiled-coil region" evidence="1">
    <location>
        <begin position="26"/>
        <end position="53"/>
    </location>
</feature>
<comment type="caution">
    <text evidence="2">The sequence shown here is derived from an EMBL/GenBank/DDBJ whole genome shotgun (WGS) entry which is preliminary data.</text>
</comment>
<protein>
    <submittedName>
        <fullName evidence="2">Uncharacterized protein</fullName>
    </submittedName>
</protein>
<evidence type="ECO:0000313" key="2">
    <source>
        <dbReference type="EMBL" id="OAA54950.1"/>
    </source>
</evidence>
<accession>A0A162ME71</accession>
<proteinExistence type="predicted"/>
<name>A0A162ME71_9HYPO</name>
<dbReference type="EMBL" id="AZHD01000021">
    <property type="protein sequence ID" value="OAA54950.1"/>
    <property type="molecule type" value="Genomic_DNA"/>
</dbReference>
<dbReference type="AlphaFoldDB" id="A0A162ME71"/>
<evidence type="ECO:0000256" key="1">
    <source>
        <dbReference type="SAM" id="Coils"/>
    </source>
</evidence>
<sequence>MPGRGPSSRFAIPPALDRVFAAGDAVAEAKLARARAREALARAEEALARAEKAVWRAIYRQNAEHAAIEALQRGLGGWGSN</sequence>
<keyword evidence="3" id="KW-1185">Reference proteome</keyword>
<organism evidence="2 3">
    <name type="scientific">Niveomyces insectorum RCEF 264</name>
    <dbReference type="NCBI Taxonomy" id="1081102"/>
    <lineage>
        <taxon>Eukaryota</taxon>
        <taxon>Fungi</taxon>
        <taxon>Dikarya</taxon>
        <taxon>Ascomycota</taxon>
        <taxon>Pezizomycotina</taxon>
        <taxon>Sordariomycetes</taxon>
        <taxon>Hypocreomycetidae</taxon>
        <taxon>Hypocreales</taxon>
        <taxon>Cordycipitaceae</taxon>
        <taxon>Niveomyces</taxon>
    </lineage>
</organism>
<dbReference type="Proteomes" id="UP000076874">
    <property type="component" value="Unassembled WGS sequence"/>
</dbReference>
<keyword evidence="1" id="KW-0175">Coiled coil</keyword>
<gene>
    <name evidence="2" type="ORF">SPI_08454</name>
</gene>
<evidence type="ECO:0000313" key="3">
    <source>
        <dbReference type="Proteomes" id="UP000076874"/>
    </source>
</evidence>
<reference evidence="2 3" key="1">
    <citation type="journal article" date="2016" name="Genome Biol. Evol.">
        <title>Divergent and convergent evolution of fungal pathogenicity.</title>
        <authorList>
            <person name="Shang Y."/>
            <person name="Xiao G."/>
            <person name="Zheng P."/>
            <person name="Cen K."/>
            <person name="Zhan S."/>
            <person name="Wang C."/>
        </authorList>
    </citation>
    <scope>NUCLEOTIDE SEQUENCE [LARGE SCALE GENOMIC DNA]</scope>
    <source>
        <strain evidence="2 3">RCEF 264</strain>
    </source>
</reference>